<feature type="transmembrane region" description="Helical" evidence="1">
    <location>
        <begin position="23"/>
        <end position="41"/>
    </location>
</feature>
<proteinExistence type="predicted"/>
<accession>A0ABN9AMG2</accession>
<reference evidence="2" key="1">
    <citation type="submission" date="2023-05" db="EMBL/GenBank/DDBJ databases">
        <authorList>
            <person name="Stuckert A."/>
        </authorList>
    </citation>
    <scope>NUCLEOTIDE SEQUENCE</scope>
</reference>
<evidence type="ECO:0000313" key="3">
    <source>
        <dbReference type="Proteomes" id="UP001162483"/>
    </source>
</evidence>
<gene>
    <name evidence="2" type="ORF">SPARVUS_LOCUS761681</name>
</gene>
<keyword evidence="1" id="KW-0812">Transmembrane</keyword>
<evidence type="ECO:0000256" key="1">
    <source>
        <dbReference type="SAM" id="Phobius"/>
    </source>
</evidence>
<protein>
    <submittedName>
        <fullName evidence="2">Uncharacterized protein</fullName>
    </submittedName>
</protein>
<name>A0ABN9AMG2_9NEOB</name>
<dbReference type="Proteomes" id="UP001162483">
    <property type="component" value="Unassembled WGS sequence"/>
</dbReference>
<dbReference type="EMBL" id="CATNWA010000236">
    <property type="protein sequence ID" value="CAI9534968.1"/>
    <property type="molecule type" value="Genomic_DNA"/>
</dbReference>
<keyword evidence="3" id="KW-1185">Reference proteome</keyword>
<comment type="caution">
    <text evidence="2">The sequence shown here is derived from an EMBL/GenBank/DDBJ whole genome shotgun (WGS) entry which is preliminary data.</text>
</comment>
<organism evidence="2 3">
    <name type="scientific">Staurois parvus</name>
    <dbReference type="NCBI Taxonomy" id="386267"/>
    <lineage>
        <taxon>Eukaryota</taxon>
        <taxon>Metazoa</taxon>
        <taxon>Chordata</taxon>
        <taxon>Craniata</taxon>
        <taxon>Vertebrata</taxon>
        <taxon>Euteleostomi</taxon>
        <taxon>Amphibia</taxon>
        <taxon>Batrachia</taxon>
        <taxon>Anura</taxon>
        <taxon>Neobatrachia</taxon>
        <taxon>Ranoidea</taxon>
        <taxon>Ranidae</taxon>
        <taxon>Staurois</taxon>
    </lineage>
</organism>
<sequence>MVVFAYCSALVAEPYPKAWGSRLFVFIMGIYCILSFFLTLFRWSSL</sequence>
<evidence type="ECO:0000313" key="2">
    <source>
        <dbReference type="EMBL" id="CAI9534968.1"/>
    </source>
</evidence>
<keyword evidence="1" id="KW-0472">Membrane</keyword>
<keyword evidence="1" id="KW-1133">Transmembrane helix</keyword>